<dbReference type="Proteomes" id="UP001141806">
    <property type="component" value="Unassembled WGS sequence"/>
</dbReference>
<dbReference type="AlphaFoldDB" id="A0A9Q0K0U1"/>
<sequence length="125" mass="13703">MKAIIEGPTTGNTSMNSQNTYTNSMCSTSTSSTLYGTGDLIPFFDEDLLNVDLPHDDAMIITMVIDKTNKVKRVLVNTGSSGNILYYQTFKAMNINEKCIRSIAFALISFSGDTIKVKEGTQLKT</sequence>
<dbReference type="PANTHER" id="PTHR33240:SF15">
    <property type="entry name" value="GAG-PRO-LIKE PROTEIN"/>
    <property type="match status" value="1"/>
</dbReference>
<dbReference type="OrthoDB" id="1752268at2759"/>
<proteinExistence type="predicted"/>
<accession>A0A9Q0K0U1</accession>
<name>A0A9Q0K0U1_9MAGN</name>
<protein>
    <submittedName>
        <fullName evidence="1">Uncharacterized protein</fullName>
    </submittedName>
</protein>
<reference evidence="1" key="1">
    <citation type="journal article" date="2023" name="Plant J.">
        <title>The genome of the king protea, Protea cynaroides.</title>
        <authorList>
            <person name="Chang J."/>
            <person name="Duong T.A."/>
            <person name="Schoeman C."/>
            <person name="Ma X."/>
            <person name="Roodt D."/>
            <person name="Barker N."/>
            <person name="Li Z."/>
            <person name="Van de Peer Y."/>
            <person name="Mizrachi E."/>
        </authorList>
    </citation>
    <scope>NUCLEOTIDE SEQUENCE</scope>
    <source>
        <tissue evidence="1">Young leaves</tissue>
    </source>
</reference>
<dbReference type="PANTHER" id="PTHR33240">
    <property type="entry name" value="OS08G0508500 PROTEIN"/>
    <property type="match status" value="1"/>
</dbReference>
<keyword evidence="2" id="KW-1185">Reference proteome</keyword>
<comment type="caution">
    <text evidence="1">The sequence shown here is derived from an EMBL/GenBank/DDBJ whole genome shotgun (WGS) entry which is preliminary data.</text>
</comment>
<gene>
    <name evidence="1" type="ORF">NE237_019569</name>
</gene>
<organism evidence="1 2">
    <name type="scientific">Protea cynaroides</name>
    <dbReference type="NCBI Taxonomy" id="273540"/>
    <lineage>
        <taxon>Eukaryota</taxon>
        <taxon>Viridiplantae</taxon>
        <taxon>Streptophyta</taxon>
        <taxon>Embryophyta</taxon>
        <taxon>Tracheophyta</taxon>
        <taxon>Spermatophyta</taxon>
        <taxon>Magnoliopsida</taxon>
        <taxon>Proteales</taxon>
        <taxon>Proteaceae</taxon>
        <taxon>Protea</taxon>
    </lineage>
</organism>
<evidence type="ECO:0000313" key="1">
    <source>
        <dbReference type="EMBL" id="KAJ4959659.1"/>
    </source>
</evidence>
<evidence type="ECO:0000313" key="2">
    <source>
        <dbReference type="Proteomes" id="UP001141806"/>
    </source>
</evidence>
<dbReference type="EMBL" id="JAMYWD010000009">
    <property type="protein sequence ID" value="KAJ4959659.1"/>
    <property type="molecule type" value="Genomic_DNA"/>
</dbReference>